<name>A0A1M6CS04_9FIRM</name>
<evidence type="ECO:0000313" key="2">
    <source>
        <dbReference type="Proteomes" id="UP000184536"/>
    </source>
</evidence>
<reference evidence="2" key="1">
    <citation type="submission" date="2016-11" db="EMBL/GenBank/DDBJ databases">
        <authorList>
            <person name="Varghese N."/>
            <person name="Submissions S."/>
        </authorList>
    </citation>
    <scope>NUCLEOTIDE SEQUENCE [LARGE SCALE GENOMIC DNA]</scope>
    <source>
        <strain evidence="2">DSM 17957</strain>
    </source>
</reference>
<accession>A0A1M6CS04</accession>
<organism evidence="1 2">
    <name type="scientific">Geosporobacter subterraneus DSM 17957</name>
    <dbReference type="NCBI Taxonomy" id="1121919"/>
    <lineage>
        <taxon>Bacteria</taxon>
        <taxon>Bacillati</taxon>
        <taxon>Bacillota</taxon>
        <taxon>Clostridia</taxon>
        <taxon>Peptostreptococcales</taxon>
        <taxon>Thermotaleaceae</taxon>
        <taxon>Geosporobacter</taxon>
    </lineage>
</organism>
<evidence type="ECO:0000313" key="1">
    <source>
        <dbReference type="EMBL" id="SHI63875.1"/>
    </source>
</evidence>
<protein>
    <submittedName>
        <fullName evidence="1">Uncharacterized protein</fullName>
    </submittedName>
</protein>
<dbReference type="OrthoDB" id="9983522at2"/>
<sequence length="65" mass="7505">MIEHPKDNNQKKEKEPDVEGFMQRLSNQNVLSDALLVEVDQTDFTNVLIAEQSIQDEKDDTEDQT</sequence>
<gene>
    <name evidence="1" type="ORF">SAMN02745975_00312</name>
</gene>
<dbReference type="EMBL" id="FQZV01000004">
    <property type="protein sequence ID" value="SHI63875.1"/>
    <property type="molecule type" value="Genomic_DNA"/>
</dbReference>
<keyword evidence="2" id="KW-1185">Reference proteome</keyword>
<proteinExistence type="predicted"/>
<dbReference type="AlphaFoldDB" id="A0A1M6CS04"/>
<dbReference type="RefSeq" id="WP_110939612.1">
    <property type="nucleotide sequence ID" value="NZ_FQZV01000004.1"/>
</dbReference>
<dbReference type="Proteomes" id="UP000184536">
    <property type="component" value="Unassembled WGS sequence"/>
</dbReference>